<dbReference type="KEGG" id="sbh:SBI_07285"/>
<accession>D7C751</accession>
<name>D7C751_STRBB</name>
<evidence type="ECO:0000313" key="1">
    <source>
        <dbReference type="EMBL" id="ADI10405.1"/>
    </source>
</evidence>
<keyword evidence="2" id="KW-1185">Reference proteome</keyword>
<protein>
    <submittedName>
        <fullName evidence="1">Cinnamoyl-CoA reductase</fullName>
    </submittedName>
</protein>
<gene>
    <name evidence="1" type="ordered locus">SBI_07285</name>
</gene>
<dbReference type="AlphaFoldDB" id="D7C751"/>
<organism evidence="1 2">
    <name type="scientific">Streptomyces bingchenggensis (strain BCW-1)</name>
    <dbReference type="NCBI Taxonomy" id="749414"/>
    <lineage>
        <taxon>Bacteria</taxon>
        <taxon>Bacillati</taxon>
        <taxon>Actinomycetota</taxon>
        <taxon>Actinomycetes</taxon>
        <taxon>Kitasatosporales</taxon>
        <taxon>Streptomycetaceae</taxon>
        <taxon>Streptomyces</taxon>
    </lineage>
</organism>
<sequence length="98" mass="10709">MARILRKHLPVLAERRAAGELTIEQVREAAKTEPALRDAAALQGRIPVISNDKARSMLGWEPRDVNETIAATADSLIQLVAVTLPESDTPRSWAAADR</sequence>
<proteinExistence type="predicted"/>
<reference evidence="1 2" key="1">
    <citation type="journal article" date="2010" name="J. Bacteriol.">
        <title>Genome sequence of the milbemycin-producing bacterium Streptomyces bingchenggensis.</title>
        <authorList>
            <person name="Wang X.J."/>
            <person name="Yan Y.J."/>
            <person name="Zhang B."/>
            <person name="An J."/>
            <person name="Wang J.J."/>
            <person name="Tian J."/>
            <person name="Jiang L."/>
            <person name="Chen Y.H."/>
            <person name="Huang S.X."/>
            <person name="Yin M."/>
            <person name="Zhang J."/>
            <person name="Gao A.L."/>
            <person name="Liu C.X."/>
            <person name="Zhu Z.X."/>
            <person name="Xiang W.S."/>
        </authorList>
    </citation>
    <scope>NUCLEOTIDE SEQUENCE [LARGE SCALE GENOMIC DNA]</scope>
    <source>
        <strain evidence="1 2">BCW-1</strain>
    </source>
</reference>
<dbReference type="HOGENOM" id="CLU_2332325_0_0_11"/>
<dbReference type="EMBL" id="CP002047">
    <property type="protein sequence ID" value="ADI10405.1"/>
    <property type="molecule type" value="Genomic_DNA"/>
</dbReference>
<dbReference type="Proteomes" id="UP000000377">
    <property type="component" value="Chromosome"/>
</dbReference>
<dbReference type="PATRIC" id="fig|749414.3.peg.7498"/>
<dbReference type="RefSeq" id="WP_014179855.1">
    <property type="nucleotide sequence ID" value="NC_016582.1"/>
</dbReference>
<dbReference type="STRING" id="749414.SBI_07285"/>
<evidence type="ECO:0000313" key="2">
    <source>
        <dbReference type="Proteomes" id="UP000000377"/>
    </source>
</evidence>